<dbReference type="PROSITE" id="PS51194">
    <property type="entry name" value="HELICASE_CTER"/>
    <property type="match status" value="1"/>
</dbReference>
<dbReference type="EMBL" id="GL349454">
    <property type="protein sequence ID" value="KNC49330.1"/>
    <property type="molecule type" value="Genomic_DNA"/>
</dbReference>
<dbReference type="GO" id="GO:0055087">
    <property type="term" value="C:Ski complex"/>
    <property type="evidence" value="ECO:0007669"/>
    <property type="project" value="TreeGrafter"/>
</dbReference>
<dbReference type="Proteomes" id="UP000054408">
    <property type="component" value="Unassembled WGS sequence"/>
</dbReference>
<evidence type="ECO:0000256" key="2">
    <source>
        <dbReference type="ARBA" id="ARBA00010140"/>
    </source>
</evidence>
<dbReference type="SUPFAM" id="SSF52540">
    <property type="entry name" value="P-loop containing nucleoside triphosphate hydrolases"/>
    <property type="match status" value="1"/>
</dbReference>
<dbReference type="STRING" id="461836.A0A0L0DAS0"/>
<evidence type="ECO:0000256" key="7">
    <source>
        <dbReference type="ARBA" id="ARBA00022840"/>
    </source>
</evidence>
<dbReference type="OrthoDB" id="64767at2759"/>
<evidence type="ECO:0000256" key="8">
    <source>
        <dbReference type="ARBA" id="ARBA00022884"/>
    </source>
</evidence>
<dbReference type="GO" id="GO:0070478">
    <property type="term" value="P:nuclear-transcribed mRNA catabolic process, 3'-5' exonucleolytic nonsense-mediated decay"/>
    <property type="evidence" value="ECO:0007669"/>
    <property type="project" value="TreeGrafter"/>
</dbReference>
<evidence type="ECO:0000256" key="5">
    <source>
        <dbReference type="ARBA" id="ARBA00022801"/>
    </source>
</evidence>
<dbReference type="AlphaFoldDB" id="A0A0L0DAS0"/>
<dbReference type="InterPro" id="IPR050699">
    <property type="entry name" value="RNA-DNA_Helicase"/>
</dbReference>
<dbReference type="SMART" id="SM00487">
    <property type="entry name" value="DEXDc"/>
    <property type="match status" value="1"/>
</dbReference>
<keyword evidence="8" id="KW-0694">RNA-binding</keyword>
<dbReference type="Pfam" id="PF17911">
    <property type="entry name" value="Ski2_N"/>
    <property type="match status" value="1"/>
</dbReference>
<dbReference type="GO" id="GO:0016787">
    <property type="term" value="F:hydrolase activity"/>
    <property type="evidence" value="ECO:0007669"/>
    <property type="project" value="UniProtKB-KW"/>
</dbReference>
<dbReference type="RefSeq" id="XP_013758038.1">
    <property type="nucleotide sequence ID" value="XM_013902584.1"/>
</dbReference>
<dbReference type="Pfam" id="PF21408">
    <property type="entry name" value="MTR4-like_stalk"/>
    <property type="match status" value="1"/>
</dbReference>
<name>A0A0L0DAS0_THETB</name>
<dbReference type="InterPro" id="IPR014001">
    <property type="entry name" value="Helicase_ATP-bd"/>
</dbReference>
<dbReference type="GO" id="GO:0004386">
    <property type="term" value="F:helicase activity"/>
    <property type="evidence" value="ECO:0007669"/>
    <property type="project" value="UniProtKB-KW"/>
</dbReference>
<feature type="domain" description="Helicase ATP-binding" evidence="9">
    <location>
        <begin position="302"/>
        <end position="458"/>
    </location>
</feature>
<dbReference type="Gene3D" id="3.40.50.300">
    <property type="entry name" value="P-loop containing nucleotide triphosphate hydrolases"/>
    <property type="match status" value="2"/>
</dbReference>
<comment type="subcellular location">
    <subcellularLocation>
        <location evidence="1">Cytoplasm</location>
    </subcellularLocation>
</comment>
<organism evidence="11 12">
    <name type="scientific">Thecamonas trahens ATCC 50062</name>
    <dbReference type="NCBI Taxonomy" id="461836"/>
    <lineage>
        <taxon>Eukaryota</taxon>
        <taxon>Apusozoa</taxon>
        <taxon>Apusomonadida</taxon>
        <taxon>Apusomonadidae</taxon>
        <taxon>Thecamonas</taxon>
    </lineage>
</organism>
<dbReference type="PANTHER" id="PTHR12131">
    <property type="entry name" value="ATP-DEPENDENT RNA AND DNA HELICASE"/>
    <property type="match status" value="1"/>
</dbReference>
<dbReference type="InterPro" id="IPR027417">
    <property type="entry name" value="P-loop_NTPase"/>
</dbReference>
<keyword evidence="7" id="KW-0067">ATP-binding</keyword>
<sequence length="1254" mass="133426">MDVVSYLAQLDAEASAEAGAGSASSGGYQVPPVLAGLEMVEHGGPTGGAGLVVVDGLCGGAGKAWATSTVDTPLGVPDMDVVVGNGMSKHYTLLQGAAGAGAPHTSLDYQLALSSLLDAPTSGPSTRIEPLFAVVPDGASVPVVTGYAEASADAAQETAANSGSLLRAPSAAGSFVRGSASQRPFAPGAGTKAVLPVGARSSGAGSLGLAAFVGDDVDADAVLEGSASTKVEDGKSSGGNRVASGWAVEADEGDGFTRVVDEQSAAEWAVLDESNTSEFHSVVPDMAMKYPFELDPFQKRAVMHLERGENVFVAAHTSAGKTVVAEYAISLSQKHMTRAIYTSPIKALSNQKFRDFSETFDDVGLLTGDVQIHPEATCLIMTTEILRSMLYKGADLIRDVEWVIFDEVHYVNDLERGVVWEEVIIMLPDHVGLIMLSATVANTFEFADWIGRTKKRPVYVVSTDKRPVPLAHFAFVRDELFPLVDAGRNFNDAGYSAALRKFHRAEAEDGGGSSSGGSRRGGQPQWRLKAKAAREQWNNMVRFLAAEGLLPCVVFSFSKKVCEQVAGGLANISLVSSTEASAIHRFIEECLLRLEPADRELPQVLRTRELLKRGIGVHHGGMLPIVKEMVEMLFGRGLCKILFATETFAMGVNMPAKCVVFNQLRKHDGTQFRGLLPGEYTQMAGRAGRRGLDTVGTVIINAAKSLPEASELIHMILGKPYALESQFRLTYNMILNLLRVEDLKVEDMIKRSFSEADNASARPELVAKLQSQLAELEALEPIACLLDGTAPAIEEYHLLAAEGRDLGSYLNATVLGSRASRSLLTCGRVVVLDSPYGPTLGVVLRFFVDVAGAAAAGAPRASASLASFLGGIDLGASGSAATSVVHALVLDYAEECNAPEVVIHPWAGLWLPPRSGFVGSVVSIKASKIRGVTHDVLDGMSPRKLLDERDADAVADAAVLLYNHAAQVAATTAGGETPARLDIVTPSTLSSSGSLGDIDVAEKESAYSRVVAALSASKCHTCPHLCSQFERAAHEHKLKKSANALANSLSDDSLMLMPDYQQRVAVLQMLQYVSDDETVLLKGRVACEINACDELIVAELIFDNMLTGLDPAHIVALLSVLLFQGKTDVEPVLPEVLKEAKESLVELTTRLGLLQAELGLDLDPAAYVANSLNFGLMEVVYQWALGKPFVEICALTDVLEGSIVRCIVRLDDACREVRNAARVIGNAELFAKMEDASLRIKRDIAFAPSLYLAP</sequence>
<dbReference type="SMART" id="SM00490">
    <property type="entry name" value="HELICc"/>
    <property type="match status" value="1"/>
</dbReference>
<dbReference type="Pfam" id="PF00271">
    <property type="entry name" value="Helicase_C"/>
    <property type="match status" value="1"/>
</dbReference>
<dbReference type="InterPro" id="IPR001650">
    <property type="entry name" value="Helicase_C-like"/>
</dbReference>
<gene>
    <name evidence="11" type="ORF">AMSG_05329</name>
</gene>
<reference evidence="11 12" key="1">
    <citation type="submission" date="2010-05" db="EMBL/GenBank/DDBJ databases">
        <title>The Genome Sequence of Thecamonas trahens ATCC 50062.</title>
        <authorList>
            <consortium name="The Broad Institute Genome Sequencing Platform"/>
            <person name="Russ C."/>
            <person name="Cuomo C."/>
            <person name="Shea T."/>
            <person name="Young S.K."/>
            <person name="Zeng Q."/>
            <person name="Koehrsen M."/>
            <person name="Haas B."/>
            <person name="Borodovsky M."/>
            <person name="Guigo R."/>
            <person name="Alvarado L."/>
            <person name="Berlin A."/>
            <person name="Bochicchio J."/>
            <person name="Borenstein D."/>
            <person name="Chapman S."/>
            <person name="Chen Z."/>
            <person name="Freedman E."/>
            <person name="Gellesch M."/>
            <person name="Goldberg J."/>
            <person name="Griggs A."/>
            <person name="Gujja S."/>
            <person name="Heilman E."/>
            <person name="Heiman D."/>
            <person name="Hepburn T."/>
            <person name="Howarth C."/>
            <person name="Jen D."/>
            <person name="Larson L."/>
            <person name="Mehta T."/>
            <person name="Park D."/>
            <person name="Pearson M."/>
            <person name="Roberts A."/>
            <person name="Saif S."/>
            <person name="Shenoy N."/>
            <person name="Sisk P."/>
            <person name="Stolte C."/>
            <person name="Sykes S."/>
            <person name="Thomson T."/>
            <person name="Walk T."/>
            <person name="White J."/>
            <person name="Yandava C."/>
            <person name="Burger G."/>
            <person name="Gray M.W."/>
            <person name="Holland P.W.H."/>
            <person name="King N."/>
            <person name="Lang F.B.F."/>
            <person name="Roger A.J."/>
            <person name="Ruiz-Trillo I."/>
            <person name="Lander E."/>
            <person name="Nusbaum C."/>
        </authorList>
    </citation>
    <scope>NUCLEOTIDE SEQUENCE [LARGE SCALE GENOMIC DNA]</scope>
    <source>
        <strain evidence="11 12">ATCC 50062</strain>
    </source>
</reference>
<dbReference type="GeneID" id="25564761"/>
<dbReference type="Gene3D" id="1.10.3380.30">
    <property type="match status" value="2"/>
</dbReference>
<dbReference type="PROSITE" id="PS51192">
    <property type="entry name" value="HELICASE_ATP_BIND_1"/>
    <property type="match status" value="1"/>
</dbReference>
<evidence type="ECO:0000313" key="12">
    <source>
        <dbReference type="Proteomes" id="UP000054408"/>
    </source>
</evidence>
<proteinExistence type="inferred from homology"/>
<keyword evidence="6 11" id="KW-0347">Helicase</keyword>
<dbReference type="InterPro" id="IPR048392">
    <property type="entry name" value="MTR4-like_stalk"/>
</dbReference>
<comment type="similarity">
    <text evidence="2">Belongs to the helicase family. SKI2 subfamily.</text>
</comment>
<dbReference type="InterPro" id="IPR040801">
    <property type="entry name" value="Ski2_N"/>
</dbReference>
<dbReference type="FunFam" id="3.40.50.300:FF:000987">
    <property type="entry name" value="DEAD/DEAH box RNA helicase"/>
    <property type="match status" value="1"/>
</dbReference>
<dbReference type="GO" id="GO:0005524">
    <property type="term" value="F:ATP binding"/>
    <property type="evidence" value="ECO:0007669"/>
    <property type="project" value="UniProtKB-KW"/>
</dbReference>
<dbReference type="CDD" id="cd18795">
    <property type="entry name" value="SF2_C_Ski2"/>
    <property type="match status" value="1"/>
</dbReference>
<evidence type="ECO:0000259" key="9">
    <source>
        <dbReference type="PROSITE" id="PS51192"/>
    </source>
</evidence>
<evidence type="ECO:0000256" key="1">
    <source>
        <dbReference type="ARBA" id="ARBA00004496"/>
    </source>
</evidence>
<keyword evidence="12" id="KW-1185">Reference proteome</keyword>
<dbReference type="FunFam" id="3.40.50.300:FF:000354">
    <property type="entry name" value="ATP-dependent RNA helicase SKI2"/>
    <property type="match status" value="1"/>
</dbReference>
<keyword evidence="4" id="KW-0547">Nucleotide-binding</keyword>
<protein>
    <submittedName>
        <fullName evidence="11">DEAD/DEAH box RNA helicase</fullName>
    </submittedName>
</protein>
<evidence type="ECO:0000259" key="10">
    <source>
        <dbReference type="PROSITE" id="PS51194"/>
    </source>
</evidence>
<evidence type="ECO:0000313" key="11">
    <source>
        <dbReference type="EMBL" id="KNC49330.1"/>
    </source>
</evidence>
<dbReference type="PANTHER" id="PTHR12131:SF1">
    <property type="entry name" value="ATP-DEPENDENT RNA HELICASE SUPV3L1, MITOCHONDRIAL-RELATED"/>
    <property type="match status" value="1"/>
</dbReference>
<keyword evidence="3" id="KW-0963">Cytoplasm</keyword>
<dbReference type="Pfam" id="PF08148">
    <property type="entry name" value="DSHCT"/>
    <property type="match status" value="1"/>
</dbReference>
<dbReference type="OMA" id="DHVNIIM"/>
<keyword evidence="5" id="KW-0378">Hydrolase</keyword>
<dbReference type="Pfam" id="PF00270">
    <property type="entry name" value="DEAD"/>
    <property type="match status" value="1"/>
</dbReference>
<feature type="domain" description="Helicase C-terminal" evidence="10">
    <location>
        <begin position="539"/>
        <end position="738"/>
    </location>
</feature>
<evidence type="ECO:0000256" key="6">
    <source>
        <dbReference type="ARBA" id="ARBA00022806"/>
    </source>
</evidence>
<dbReference type="FunFam" id="1.10.3380.30:FF:000001">
    <property type="entry name" value="Ski2 ATP-dependent RNA helicase"/>
    <property type="match status" value="1"/>
</dbReference>
<dbReference type="eggNOG" id="KOG0947">
    <property type="taxonomic scope" value="Eukaryota"/>
</dbReference>
<evidence type="ECO:0000256" key="4">
    <source>
        <dbReference type="ARBA" id="ARBA00022741"/>
    </source>
</evidence>
<evidence type="ECO:0000256" key="3">
    <source>
        <dbReference type="ARBA" id="ARBA00022490"/>
    </source>
</evidence>
<dbReference type="InterPro" id="IPR011545">
    <property type="entry name" value="DEAD/DEAH_box_helicase_dom"/>
</dbReference>
<accession>A0A0L0DAS0</accession>
<dbReference type="GO" id="GO:0003723">
    <property type="term" value="F:RNA binding"/>
    <property type="evidence" value="ECO:0007669"/>
    <property type="project" value="UniProtKB-KW"/>
</dbReference>
<dbReference type="InterPro" id="IPR012961">
    <property type="entry name" value="Ski2/MTR4_C"/>
</dbReference>
<dbReference type="SMART" id="SM01142">
    <property type="entry name" value="DSHCT"/>
    <property type="match status" value="1"/>
</dbReference>